<evidence type="ECO:0000256" key="1">
    <source>
        <dbReference type="SAM" id="MobiDB-lite"/>
    </source>
</evidence>
<dbReference type="Gramene" id="GBG76600">
    <property type="protein sequence ID" value="GBG76600"/>
    <property type="gene ID" value="CBR_g22479"/>
</dbReference>
<dbReference type="Proteomes" id="UP000265515">
    <property type="component" value="Unassembled WGS sequence"/>
</dbReference>
<dbReference type="AlphaFoldDB" id="A0A388L2Q8"/>
<protein>
    <submittedName>
        <fullName evidence="2">Uncharacterized protein</fullName>
    </submittedName>
</protein>
<name>A0A388L2Q8_CHABU</name>
<feature type="region of interest" description="Disordered" evidence="1">
    <location>
        <begin position="70"/>
        <end position="105"/>
    </location>
</feature>
<organism evidence="2 3">
    <name type="scientific">Chara braunii</name>
    <name type="common">Braun's stonewort</name>
    <dbReference type="NCBI Taxonomy" id="69332"/>
    <lineage>
        <taxon>Eukaryota</taxon>
        <taxon>Viridiplantae</taxon>
        <taxon>Streptophyta</taxon>
        <taxon>Charophyceae</taxon>
        <taxon>Charales</taxon>
        <taxon>Characeae</taxon>
        <taxon>Chara</taxon>
    </lineage>
</organism>
<keyword evidence="3" id="KW-1185">Reference proteome</keyword>
<evidence type="ECO:0000313" key="3">
    <source>
        <dbReference type="Proteomes" id="UP000265515"/>
    </source>
</evidence>
<feature type="compositionally biased region" description="Basic and acidic residues" evidence="1">
    <location>
        <begin position="70"/>
        <end position="86"/>
    </location>
</feature>
<dbReference type="EMBL" id="BFEA01000248">
    <property type="protein sequence ID" value="GBG76600.1"/>
    <property type="molecule type" value="Genomic_DNA"/>
</dbReference>
<proteinExistence type="predicted"/>
<sequence length="105" mass="11823">MGSSCFRVVVFGALYYKSYGNFKRRPSELNTRQEPAQLDVSFDVENFKKRSSEVNARKEPLKLDVTFDIEMGKDSDEADTDREQLRGRNLSSSPGIVSIPSPAQS</sequence>
<accession>A0A388L2Q8</accession>
<feature type="compositionally biased region" description="Low complexity" evidence="1">
    <location>
        <begin position="91"/>
        <end position="105"/>
    </location>
</feature>
<gene>
    <name evidence="2" type="ORF">CBR_g22479</name>
</gene>
<comment type="caution">
    <text evidence="2">The sequence shown here is derived from an EMBL/GenBank/DDBJ whole genome shotgun (WGS) entry which is preliminary data.</text>
</comment>
<reference evidence="2 3" key="1">
    <citation type="journal article" date="2018" name="Cell">
        <title>The Chara Genome: Secondary Complexity and Implications for Plant Terrestrialization.</title>
        <authorList>
            <person name="Nishiyama T."/>
            <person name="Sakayama H."/>
            <person name="Vries J.D."/>
            <person name="Buschmann H."/>
            <person name="Saint-Marcoux D."/>
            <person name="Ullrich K.K."/>
            <person name="Haas F.B."/>
            <person name="Vanderstraeten L."/>
            <person name="Becker D."/>
            <person name="Lang D."/>
            <person name="Vosolsobe S."/>
            <person name="Rombauts S."/>
            <person name="Wilhelmsson P.K.I."/>
            <person name="Janitza P."/>
            <person name="Kern R."/>
            <person name="Heyl A."/>
            <person name="Rumpler F."/>
            <person name="Villalobos L.I.A.C."/>
            <person name="Clay J.M."/>
            <person name="Skokan R."/>
            <person name="Toyoda A."/>
            <person name="Suzuki Y."/>
            <person name="Kagoshima H."/>
            <person name="Schijlen E."/>
            <person name="Tajeshwar N."/>
            <person name="Catarino B."/>
            <person name="Hetherington A.J."/>
            <person name="Saltykova A."/>
            <person name="Bonnot C."/>
            <person name="Breuninger H."/>
            <person name="Symeonidi A."/>
            <person name="Radhakrishnan G.V."/>
            <person name="Van Nieuwerburgh F."/>
            <person name="Deforce D."/>
            <person name="Chang C."/>
            <person name="Karol K.G."/>
            <person name="Hedrich R."/>
            <person name="Ulvskov P."/>
            <person name="Glockner G."/>
            <person name="Delwiche C.F."/>
            <person name="Petrasek J."/>
            <person name="Van de Peer Y."/>
            <person name="Friml J."/>
            <person name="Beilby M."/>
            <person name="Dolan L."/>
            <person name="Kohara Y."/>
            <person name="Sugano S."/>
            <person name="Fujiyama A."/>
            <person name="Delaux P.-M."/>
            <person name="Quint M."/>
            <person name="TheiBen G."/>
            <person name="Hagemann M."/>
            <person name="Harholt J."/>
            <person name="Dunand C."/>
            <person name="Zachgo S."/>
            <person name="Langdale J."/>
            <person name="Maumus F."/>
            <person name="Straeten D.V.D."/>
            <person name="Gould S.B."/>
            <person name="Rensing S.A."/>
        </authorList>
    </citation>
    <scope>NUCLEOTIDE SEQUENCE [LARGE SCALE GENOMIC DNA]</scope>
    <source>
        <strain evidence="2 3">S276</strain>
    </source>
</reference>
<evidence type="ECO:0000313" key="2">
    <source>
        <dbReference type="EMBL" id="GBG76600.1"/>
    </source>
</evidence>